<evidence type="ECO:0000256" key="9">
    <source>
        <dbReference type="ARBA" id="ARBA00023180"/>
    </source>
</evidence>
<dbReference type="GO" id="GO:0035869">
    <property type="term" value="C:ciliary transition zone"/>
    <property type="evidence" value="ECO:0007669"/>
    <property type="project" value="TreeGrafter"/>
</dbReference>
<proteinExistence type="inferred from homology"/>
<evidence type="ECO:0000313" key="13">
    <source>
        <dbReference type="EMBL" id="CAH1183734.1"/>
    </source>
</evidence>
<evidence type="ECO:0000256" key="6">
    <source>
        <dbReference type="ARBA" id="ARBA00022989"/>
    </source>
</evidence>
<evidence type="ECO:0000256" key="3">
    <source>
        <dbReference type="ARBA" id="ARBA00015087"/>
    </source>
</evidence>
<comment type="similarity">
    <text evidence="2">Belongs to the TMEM231 family.</text>
</comment>
<sequence length="305" mass="36295">MVVLEVYTKNIKVRYKSTLVSKAAFLTCICELFTIMIPLMLAYHTGGFWQKQDYFLEQPQVNLLGDHLLIATTNNLSNPIVCSTYPFYKNQLDHLDLCSLIKLREIDENLDNKIDEMKIDFHLNIFDYSIESIILIMPIRYKLQTVCPLEMQSAVIYQHHFCNKVTDVHILGELKVHQKSPIDCSKGSTHRYYDNSIIVGPESEKFEIEYILEKYLERNITTQLTNLYTIMKEDIKKEFHLRLSVKYPEHKLIYRPGVWQMLKMAWIQYFATYIIFRWCSEKIKNYIFQNRLVLFYEESPLKKIL</sequence>
<evidence type="ECO:0000256" key="11">
    <source>
        <dbReference type="ARBA" id="ARBA00024803"/>
    </source>
</evidence>
<evidence type="ECO:0000256" key="10">
    <source>
        <dbReference type="ARBA" id="ARBA00023273"/>
    </source>
</evidence>
<keyword evidence="4" id="KW-1003">Cell membrane</keyword>
<keyword evidence="9" id="KW-0325">Glycoprotein</keyword>
<dbReference type="Pfam" id="PF10149">
    <property type="entry name" value="TM231"/>
    <property type="match status" value="1"/>
</dbReference>
<reference evidence="13" key="2">
    <citation type="submission" date="2022-10" db="EMBL/GenBank/DDBJ databases">
        <authorList>
            <consortium name="ENA_rothamsted_submissions"/>
            <consortium name="culmorum"/>
            <person name="King R."/>
        </authorList>
    </citation>
    <scope>NUCLEOTIDE SEQUENCE</scope>
</reference>
<evidence type="ECO:0000256" key="5">
    <source>
        <dbReference type="ARBA" id="ARBA00022692"/>
    </source>
</evidence>
<evidence type="ECO:0000256" key="4">
    <source>
        <dbReference type="ARBA" id="ARBA00022475"/>
    </source>
</evidence>
<gene>
    <name evidence="13" type="ORF">PHAECO_LOCUS13019</name>
</gene>
<evidence type="ECO:0000256" key="7">
    <source>
        <dbReference type="ARBA" id="ARBA00023069"/>
    </source>
</evidence>
<keyword evidence="6 12" id="KW-1133">Transmembrane helix</keyword>
<dbReference type="Proteomes" id="UP001153737">
    <property type="component" value="Chromosome 9"/>
</dbReference>
<evidence type="ECO:0000256" key="1">
    <source>
        <dbReference type="ARBA" id="ARBA00004272"/>
    </source>
</evidence>
<name>A0A9P0DRD0_PHACE</name>
<comment type="subcellular location">
    <subcellularLocation>
        <location evidence="1">Cell projection</location>
        <location evidence="1">Cilium membrane</location>
        <topology evidence="1">Multi-pass membrane protein</topology>
    </subcellularLocation>
</comment>
<dbReference type="PANTHER" id="PTHR14605:SF1">
    <property type="entry name" value="TRANSMEMBRANE PROTEIN 231"/>
    <property type="match status" value="1"/>
</dbReference>
<keyword evidence="5 12" id="KW-0812">Transmembrane</keyword>
<comment type="function">
    <text evidence="11">Transmembrane component of the tectonic-like complex, a complex localized at the transition zone of primary cilia and acting as a barrier that prevents diffusion of transmembrane proteins between the cilia and plasma membranes. Required for ciliogenesis and sonic hedgehog/SHH signaling.</text>
</comment>
<dbReference type="GO" id="GO:0060271">
    <property type="term" value="P:cilium assembly"/>
    <property type="evidence" value="ECO:0007669"/>
    <property type="project" value="TreeGrafter"/>
</dbReference>
<evidence type="ECO:0000256" key="2">
    <source>
        <dbReference type="ARBA" id="ARBA00009082"/>
    </source>
</evidence>
<feature type="transmembrane region" description="Helical" evidence="12">
    <location>
        <begin position="23"/>
        <end position="43"/>
    </location>
</feature>
<keyword evidence="8 12" id="KW-0472">Membrane</keyword>
<keyword evidence="14" id="KW-1185">Reference proteome</keyword>
<evidence type="ECO:0000313" key="14">
    <source>
        <dbReference type="Proteomes" id="UP001153737"/>
    </source>
</evidence>
<dbReference type="GO" id="GO:0060170">
    <property type="term" value="C:ciliary membrane"/>
    <property type="evidence" value="ECO:0007669"/>
    <property type="project" value="UniProtKB-SubCell"/>
</dbReference>
<dbReference type="AlphaFoldDB" id="A0A9P0DRD0"/>
<keyword evidence="10" id="KW-0966">Cell projection</keyword>
<dbReference type="EMBL" id="OU896715">
    <property type="protein sequence ID" value="CAH1183734.1"/>
    <property type="molecule type" value="Genomic_DNA"/>
</dbReference>
<reference evidence="13" key="1">
    <citation type="submission" date="2022-01" db="EMBL/GenBank/DDBJ databases">
        <authorList>
            <person name="King R."/>
        </authorList>
    </citation>
    <scope>NUCLEOTIDE SEQUENCE</scope>
</reference>
<dbReference type="InterPro" id="IPR019306">
    <property type="entry name" value="TMEM231"/>
</dbReference>
<accession>A0A9P0DRD0</accession>
<dbReference type="GO" id="GO:0032880">
    <property type="term" value="P:regulation of protein localization"/>
    <property type="evidence" value="ECO:0007669"/>
    <property type="project" value="TreeGrafter"/>
</dbReference>
<evidence type="ECO:0000256" key="8">
    <source>
        <dbReference type="ARBA" id="ARBA00023136"/>
    </source>
</evidence>
<evidence type="ECO:0000256" key="12">
    <source>
        <dbReference type="SAM" id="Phobius"/>
    </source>
</evidence>
<organism evidence="13 14">
    <name type="scientific">Phaedon cochleariae</name>
    <name type="common">Mustard beetle</name>
    <dbReference type="NCBI Taxonomy" id="80249"/>
    <lineage>
        <taxon>Eukaryota</taxon>
        <taxon>Metazoa</taxon>
        <taxon>Ecdysozoa</taxon>
        <taxon>Arthropoda</taxon>
        <taxon>Hexapoda</taxon>
        <taxon>Insecta</taxon>
        <taxon>Pterygota</taxon>
        <taxon>Neoptera</taxon>
        <taxon>Endopterygota</taxon>
        <taxon>Coleoptera</taxon>
        <taxon>Polyphaga</taxon>
        <taxon>Cucujiformia</taxon>
        <taxon>Chrysomeloidea</taxon>
        <taxon>Chrysomelidae</taxon>
        <taxon>Chrysomelinae</taxon>
        <taxon>Chrysomelini</taxon>
        <taxon>Phaedon</taxon>
    </lineage>
</organism>
<keyword evidence="7" id="KW-0969">Cilium</keyword>
<dbReference type="OrthoDB" id="426438at2759"/>
<protein>
    <recommendedName>
        <fullName evidence="3">Transmembrane protein 231</fullName>
    </recommendedName>
</protein>
<dbReference type="PANTHER" id="PTHR14605">
    <property type="entry name" value="CHST5 PROTEIN"/>
    <property type="match status" value="1"/>
</dbReference>